<dbReference type="InterPro" id="IPR044996">
    <property type="entry name" value="COQ10-like"/>
</dbReference>
<dbReference type="GO" id="GO:0005739">
    <property type="term" value="C:mitochondrion"/>
    <property type="evidence" value="ECO:0007669"/>
    <property type="project" value="TreeGrafter"/>
</dbReference>
<reference evidence="5" key="2">
    <citation type="submission" date="2021-01" db="EMBL/GenBank/DDBJ databases">
        <authorList>
            <person name="Schikora-Tamarit M.A."/>
        </authorList>
    </citation>
    <scope>NUCLEOTIDE SEQUENCE</scope>
    <source>
        <strain evidence="5">CBS6341</strain>
    </source>
</reference>
<reference evidence="5" key="1">
    <citation type="journal article" date="2021" name="Open Biol.">
        <title>Shared evolutionary footprints suggest mitochondrial oxidative damage underlies multiple complex I losses in fungi.</title>
        <authorList>
            <person name="Schikora-Tamarit M.A."/>
            <person name="Marcet-Houben M."/>
            <person name="Nosek J."/>
            <person name="Gabaldon T."/>
        </authorList>
    </citation>
    <scope>NUCLEOTIDE SEQUENCE</scope>
    <source>
        <strain evidence="5">CBS6341</strain>
    </source>
</reference>
<evidence type="ECO:0000259" key="4">
    <source>
        <dbReference type="Pfam" id="PF03364"/>
    </source>
</evidence>
<feature type="domain" description="Coenzyme Q-binding protein COQ10 START" evidence="4">
    <location>
        <begin position="46"/>
        <end position="171"/>
    </location>
</feature>
<accession>A0A9P8PIX8</accession>
<dbReference type="OrthoDB" id="292693at2759"/>
<dbReference type="InterPro" id="IPR005031">
    <property type="entry name" value="COQ10_START"/>
</dbReference>
<comment type="caution">
    <text evidence="5">The sequence shown here is derived from an EMBL/GenBank/DDBJ whole genome shotgun (WGS) entry which is preliminary data.</text>
</comment>
<sequence length="185" mass="21453">MSFIRPHSFLPKRFLTGSQSRYFKNLANLKESLSSDQTFIITRQLNHPASLFYGVVSDVSSYQKFIPYCTDSFVNQRDANELPKVAGLRVGFQKFDEEFTCNLQCSKNTIIAESITHSLFEKLYTKWTIIENSKGTTSMVLELKFKFKSLIYNNISSIFAKSVSELVIKSFDERARELRKNERKK</sequence>
<dbReference type="CDD" id="cd07813">
    <property type="entry name" value="COQ10p_like"/>
    <property type="match status" value="1"/>
</dbReference>
<dbReference type="Gene3D" id="3.30.530.20">
    <property type="match status" value="1"/>
</dbReference>
<evidence type="ECO:0000256" key="1">
    <source>
        <dbReference type="ARBA" id="ARBA00006885"/>
    </source>
</evidence>
<evidence type="ECO:0000313" key="6">
    <source>
        <dbReference type="Proteomes" id="UP000769528"/>
    </source>
</evidence>
<dbReference type="Proteomes" id="UP000769528">
    <property type="component" value="Unassembled WGS sequence"/>
</dbReference>
<name>A0A9P8PIX8_9ASCO</name>
<dbReference type="PANTHER" id="PTHR12901:SF10">
    <property type="entry name" value="COENZYME Q-BINDING PROTEIN COQ10, MITOCHONDRIAL"/>
    <property type="match status" value="1"/>
</dbReference>
<proteinExistence type="inferred from homology"/>
<comment type="similarity">
    <text evidence="1">Belongs to the COQ10 family.</text>
</comment>
<evidence type="ECO:0000256" key="3">
    <source>
        <dbReference type="ARBA" id="ARBA00024947"/>
    </source>
</evidence>
<keyword evidence="6" id="KW-1185">Reference proteome</keyword>
<gene>
    <name evidence="5" type="ORF">WICMUC_004327</name>
</gene>
<dbReference type="PANTHER" id="PTHR12901">
    <property type="entry name" value="SPERM PROTEIN HOMOLOG"/>
    <property type="match status" value="1"/>
</dbReference>
<dbReference type="GO" id="GO:0048039">
    <property type="term" value="F:ubiquinone binding"/>
    <property type="evidence" value="ECO:0007669"/>
    <property type="project" value="InterPro"/>
</dbReference>
<dbReference type="EMBL" id="JAEUBF010001156">
    <property type="protein sequence ID" value="KAH3672355.1"/>
    <property type="molecule type" value="Genomic_DNA"/>
</dbReference>
<evidence type="ECO:0000313" key="5">
    <source>
        <dbReference type="EMBL" id="KAH3672355.1"/>
    </source>
</evidence>
<comment type="subunit">
    <text evidence="2">Interacts with coenzyme Q.</text>
</comment>
<evidence type="ECO:0000256" key="2">
    <source>
        <dbReference type="ARBA" id="ARBA00011814"/>
    </source>
</evidence>
<comment type="function">
    <text evidence="3">Required for the function of coenzyme Q in the respiratory chain. May serve as a chaperone or may be involved in the transport of Q6 from its site of synthesis to the catalytic sites of the respiratory complexes.</text>
</comment>
<dbReference type="Pfam" id="PF03364">
    <property type="entry name" value="Polyketide_cyc"/>
    <property type="match status" value="1"/>
</dbReference>
<dbReference type="InterPro" id="IPR023393">
    <property type="entry name" value="START-like_dom_sf"/>
</dbReference>
<dbReference type="AlphaFoldDB" id="A0A9P8PIX8"/>
<organism evidence="5 6">
    <name type="scientific">Wickerhamomyces mucosus</name>
    <dbReference type="NCBI Taxonomy" id="1378264"/>
    <lineage>
        <taxon>Eukaryota</taxon>
        <taxon>Fungi</taxon>
        <taxon>Dikarya</taxon>
        <taxon>Ascomycota</taxon>
        <taxon>Saccharomycotina</taxon>
        <taxon>Saccharomycetes</taxon>
        <taxon>Phaffomycetales</taxon>
        <taxon>Wickerhamomycetaceae</taxon>
        <taxon>Wickerhamomyces</taxon>
    </lineage>
</organism>
<protein>
    <recommendedName>
        <fullName evidence="4">Coenzyme Q-binding protein COQ10 START domain-containing protein</fullName>
    </recommendedName>
</protein>
<dbReference type="GO" id="GO:0045333">
    <property type="term" value="P:cellular respiration"/>
    <property type="evidence" value="ECO:0007669"/>
    <property type="project" value="InterPro"/>
</dbReference>
<dbReference type="SUPFAM" id="SSF55961">
    <property type="entry name" value="Bet v1-like"/>
    <property type="match status" value="1"/>
</dbReference>